<keyword evidence="5" id="KW-1185">Reference proteome</keyword>
<sequence length="191" mass="21034">MEAVAILQFQQPILLQFYKQSVLKNTFGLGCFLTECRNSPSLSLPPSPIRPPRPPLVFHSPSRGNPPQRLNSSPKPYRRRRRRPVQLFSHAPYTASPSNVTLLDRHGNLYKGSYLESAAFNPNLSPVQAALVAFVAARGDDDYHDIVDAVLVEKEDVAVKQEQAASYKRDAVVAARCREHGKTVAAGNGGT</sequence>
<feature type="compositionally biased region" description="Pro residues" evidence="2">
    <location>
        <begin position="43"/>
        <end position="55"/>
    </location>
</feature>
<reference evidence="4 5" key="1">
    <citation type="submission" date="2019-04" db="EMBL/GenBank/DDBJ databases">
        <title>An improved genome assembly and genetic linkage map for asparagus bean, Vigna unguiculata ssp. sesquipedialis.</title>
        <authorList>
            <person name="Xia Q."/>
            <person name="Zhang R."/>
            <person name="Dong Y."/>
        </authorList>
    </citation>
    <scope>NUCLEOTIDE SEQUENCE [LARGE SCALE GENOMIC DNA]</scope>
    <source>
        <tissue evidence="4">Leaf</tissue>
    </source>
</reference>
<dbReference type="SUPFAM" id="SSF53927">
    <property type="entry name" value="Cytidine deaminase-like"/>
    <property type="match status" value="1"/>
</dbReference>
<comment type="subunit">
    <text evidence="1">Homodimer.</text>
</comment>
<feature type="region of interest" description="Disordered" evidence="2">
    <location>
        <begin position="43"/>
        <end position="90"/>
    </location>
</feature>
<evidence type="ECO:0000256" key="1">
    <source>
        <dbReference type="ARBA" id="ARBA00011738"/>
    </source>
</evidence>
<protein>
    <submittedName>
        <fullName evidence="4">Cytidine deaminase</fullName>
    </submittedName>
</protein>
<dbReference type="AlphaFoldDB" id="A0A4D6KW94"/>
<feature type="compositionally biased region" description="Polar residues" evidence="2">
    <location>
        <begin position="62"/>
        <end position="74"/>
    </location>
</feature>
<proteinExistence type="predicted"/>
<dbReference type="EMBL" id="CP039345">
    <property type="protein sequence ID" value="QCD78741.1"/>
    <property type="molecule type" value="Genomic_DNA"/>
</dbReference>
<dbReference type="InterPro" id="IPR002125">
    <property type="entry name" value="CMP_dCMP_dom"/>
</dbReference>
<dbReference type="InterPro" id="IPR013171">
    <property type="entry name" value="Cyd/dCyd_deaminase_Zn-bd"/>
</dbReference>
<evidence type="ECO:0000313" key="5">
    <source>
        <dbReference type="Proteomes" id="UP000501690"/>
    </source>
</evidence>
<evidence type="ECO:0000256" key="2">
    <source>
        <dbReference type="SAM" id="MobiDB-lite"/>
    </source>
</evidence>
<dbReference type="Proteomes" id="UP000501690">
    <property type="component" value="Linkage Group LG1"/>
</dbReference>
<organism evidence="4 5">
    <name type="scientific">Vigna unguiculata</name>
    <name type="common">Cowpea</name>
    <dbReference type="NCBI Taxonomy" id="3917"/>
    <lineage>
        <taxon>Eukaryota</taxon>
        <taxon>Viridiplantae</taxon>
        <taxon>Streptophyta</taxon>
        <taxon>Embryophyta</taxon>
        <taxon>Tracheophyta</taxon>
        <taxon>Spermatophyta</taxon>
        <taxon>Magnoliopsida</taxon>
        <taxon>eudicotyledons</taxon>
        <taxon>Gunneridae</taxon>
        <taxon>Pentapetalae</taxon>
        <taxon>rosids</taxon>
        <taxon>fabids</taxon>
        <taxon>Fabales</taxon>
        <taxon>Fabaceae</taxon>
        <taxon>Papilionoideae</taxon>
        <taxon>50 kb inversion clade</taxon>
        <taxon>NPAAA clade</taxon>
        <taxon>indigoferoid/millettioid clade</taxon>
        <taxon>Phaseoleae</taxon>
        <taxon>Vigna</taxon>
    </lineage>
</organism>
<evidence type="ECO:0000313" key="4">
    <source>
        <dbReference type="EMBL" id="QCD78741.1"/>
    </source>
</evidence>
<evidence type="ECO:0000259" key="3">
    <source>
        <dbReference type="PROSITE" id="PS51747"/>
    </source>
</evidence>
<dbReference type="GO" id="GO:0008270">
    <property type="term" value="F:zinc ion binding"/>
    <property type="evidence" value="ECO:0007669"/>
    <property type="project" value="InterPro"/>
</dbReference>
<name>A0A4D6KW94_VIGUN</name>
<dbReference type="Pfam" id="PF08211">
    <property type="entry name" value="dCMP_cyt_deam_2"/>
    <property type="match status" value="1"/>
</dbReference>
<accession>A0A4D6KW94</accession>
<dbReference type="PROSITE" id="PS51747">
    <property type="entry name" value="CYT_DCMP_DEAMINASES_2"/>
    <property type="match status" value="1"/>
</dbReference>
<dbReference type="InterPro" id="IPR016193">
    <property type="entry name" value="Cytidine_deaminase-like"/>
</dbReference>
<dbReference type="Gene3D" id="3.40.140.10">
    <property type="entry name" value="Cytidine Deaminase, domain 2"/>
    <property type="match status" value="1"/>
</dbReference>
<feature type="domain" description="CMP/dCMP-type deaminase" evidence="3">
    <location>
        <begin position="73"/>
        <end position="191"/>
    </location>
</feature>
<dbReference type="GO" id="GO:0004126">
    <property type="term" value="F:cytidine deaminase activity"/>
    <property type="evidence" value="ECO:0007669"/>
    <property type="project" value="InterPro"/>
</dbReference>
<gene>
    <name evidence="4" type="ORF">DEO72_LG1g2377</name>
</gene>